<dbReference type="AlphaFoldDB" id="A0A916XQA8"/>
<evidence type="ECO:0000313" key="3">
    <source>
        <dbReference type="Proteomes" id="UP000637002"/>
    </source>
</evidence>
<dbReference type="SUPFAM" id="SSF47413">
    <property type="entry name" value="lambda repressor-like DNA-binding domains"/>
    <property type="match status" value="1"/>
</dbReference>
<comment type="caution">
    <text evidence="2">The sequence shown here is derived from an EMBL/GenBank/DDBJ whole genome shotgun (WGS) entry which is preliminary data.</text>
</comment>
<reference evidence="2" key="1">
    <citation type="journal article" date="2014" name="Int. J. Syst. Evol. Microbiol.">
        <title>Complete genome sequence of Corynebacterium casei LMG S-19264T (=DSM 44701T), isolated from a smear-ripened cheese.</title>
        <authorList>
            <consortium name="US DOE Joint Genome Institute (JGI-PGF)"/>
            <person name="Walter F."/>
            <person name="Albersmeier A."/>
            <person name="Kalinowski J."/>
            <person name="Ruckert C."/>
        </authorList>
    </citation>
    <scope>NUCLEOTIDE SEQUENCE</scope>
    <source>
        <strain evidence="2">CGMCC 1.12919</strain>
    </source>
</reference>
<dbReference type="GO" id="GO:0003677">
    <property type="term" value="F:DNA binding"/>
    <property type="evidence" value="ECO:0007669"/>
    <property type="project" value="InterPro"/>
</dbReference>
<dbReference type="Proteomes" id="UP000637002">
    <property type="component" value="Unassembled WGS sequence"/>
</dbReference>
<dbReference type="PROSITE" id="PS50943">
    <property type="entry name" value="HTH_CROC1"/>
    <property type="match status" value="1"/>
</dbReference>
<accession>A0A916XQA8</accession>
<gene>
    <name evidence="2" type="ORF">GCM10010994_60560</name>
</gene>
<sequence length="111" mass="12206">MSDVDTSIVPSSGNVFADIGLPDPETHMIKARLVYTIDQSIKALGLSQVAAAERMGVKQPDLSKLIRGHHRGFTVERLLYCLNALGRDVEISVRKAPRRRRKPASVTLKVA</sequence>
<keyword evidence="3" id="KW-1185">Reference proteome</keyword>
<feature type="domain" description="HTH cro/C1-type" evidence="1">
    <location>
        <begin position="42"/>
        <end position="92"/>
    </location>
</feature>
<evidence type="ECO:0000313" key="2">
    <source>
        <dbReference type="EMBL" id="GGC94698.1"/>
    </source>
</evidence>
<organism evidence="2 3">
    <name type="scientific">Chelatococcus reniformis</name>
    <dbReference type="NCBI Taxonomy" id="1494448"/>
    <lineage>
        <taxon>Bacteria</taxon>
        <taxon>Pseudomonadati</taxon>
        <taxon>Pseudomonadota</taxon>
        <taxon>Alphaproteobacteria</taxon>
        <taxon>Hyphomicrobiales</taxon>
        <taxon>Chelatococcaceae</taxon>
        <taxon>Chelatococcus</taxon>
    </lineage>
</organism>
<evidence type="ECO:0000259" key="1">
    <source>
        <dbReference type="PROSITE" id="PS50943"/>
    </source>
</evidence>
<dbReference type="EMBL" id="BMGG01000019">
    <property type="protein sequence ID" value="GGC94698.1"/>
    <property type="molecule type" value="Genomic_DNA"/>
</dbReference>
<dbReference type="RefSeq" id="WP_188612922.1">
    <property type="nucleotide sequence ID" value="NZ_BMGG01000019.1"/>
</dbReference>
<dbReference type="InterPro" id="IPR039554">
    <property type="entry name" value="HigA2-like_HTH"/>
</dbReference>
<name>A0A916XQA8_9HYPH</name>
<dbReference type="Gene3D" id="1.10.260.40">
    <property type="entry name" value="lambda repressor-like DNA-binding domains"/>
    <property type="match status" value="1"/>
</dbReference>
<dbReference type="InterPro" id="IPR010982">
    <property type="entry name" value="Lambda_DNA-bd_dom_sf"/>
</dbReference>
<dbReference type="SMART" id="SM00530">
    <property type="entry name" value="HTH_XRE"/>
    <property type="match status" value="1"/>
</dbReference>
<dbReference type="CDD" id="cd00093">
    <property type="entry name" value="HTH_XRE"/>
    <property type="match status" value="1"/>
</dbReference>
<dbReference type="InterPro" id="IPR001387">
    <property type="entry name" value="Cro/C1-type_HTH"/>
</dbReference>
<dbReference type="Pfam" id="PF13744">
    <property type="entry name" value="HTH_37"/>
    <property type="match status" value="1"/>
</dbReference>
<reference evidence="2" key="2">
    <citation type="submission" date="2020-09" db="EMBL/GenBank/DDBJ databases">
        <authorList>
            <person name="Sun Q."/>
            <person name="Zhou Y."/>
        </authorList>
    </citation>
    <scope>NUCLEOTIDE SEQUENCE</scope>
    <source>
        <strain evidence="2">CGMCC 1.12919</strain>
    </source>
</reference>
<protein>
    <submittedName>
        <fullName evidence="2">Transcriptional regulator</fullName>
    </submittedName>
</protein>
<proteinExistence type="predicted"/>